<reference evidence="2 3" key="1">
    <citation type="submission" date="2018-08" db="EMBL/GenBank/DDBJ databases">
        <title>Aphanomyces genome sequencing and annotation.</title>
        <authorList>
            <person name="Minardi D."/>
            <person name="Oidtmann B."/>
            <person name="Van Der Giezen M."/>
            <person name="Studholme D.J."/>
        </authorList>
    </citation>
    <scope>NUCLEOTIDE SEQUENCE [LARGE SCALE GENOMIC DNA]</scope>
    <source>
        <strain evidence="2 3">NJM0002</strain>
    </source>
</reference>
<sequence>MLRQLYNIVFTGGFTRVSNVHARLAEKFSVPAVDQLMLDGVIRPKNTSRAMCILTTACVPDTPIDLRDFQSGAKHALQHTLAHVFSPAMVDFAVNQSDEAVTADTYLQDTCTSRLHPKLIAFCANIAKKNEGLVTPGPIHELAIVDGEFNVDDDDNSEYVALTVACNLPYKNEPYEKEGNTVELEQRIVAASDAADSASGVTVEGPKQDDQASKATPGGGTPVDAATDATGKLFVFATFRSDAGGDLDWRLQDLRITGVKPLQQKA</sequence>
<accession>A0A418AL70</accession>
<evidence type="ECO:0000313" key="2">
    <source>
        <dbReference type="EMBL" id="RHY25330.1"/>
    </source>
</evidence>
<name>A0A418AL70_9STRA</name>
<dbReference type="EMBL" id="QUSY01001325">
    <property type="protein sequence ID" value="RHY25330.1"/>
    <property type="molecule type" value="Genomic_DNA"/>
</dbReference>
<feature type="region of interest" description="Disordered" evidence="1">
    <location>
        <begin position="195"/>
        <end position="224"/>
    </location>
</feature>
<organism evidence="2 3">
    <name type="scientific">Aphanomyces invadans</name>
    <dbReference type="NCBI Taxonomy" id="157072"/>
    <lineage>
        <taxon>Eukaryota</taxon>
        <taxon>Sar</taxon>
        <taxon>Stramenopiles</taxon>
        <taxon>Oomycota</taxon>
        <taxon>Saprolegniomycetes</taxon>
        <taxon>Saprolegniales</taxon>
        <taxon>Verrucalvaceae</taxon>
        <taxon>Aphanomyces</taxon>
    </lineage>
</organism>
<evidence type="ECO:0000256" key="1">
    <source>
        <dbReference type="SAM" id="MobiDB-lite"/>
    </source>
</evidence>
<gene>
    <name evidence="2" type="ORF">DYB32_008379</name>
</gene>
<dbReference type="Proteomes" id="UP000285060">
    <property type="component" value="Unassembled WGS sequence"/>
</dbReference>
<dbReference type="VEuPathDB" id="FungiDB:H310_00973"/>
<proteinExistence type="predicted"/>
<protein>
    <submittedName>
        <fullName evidence="2">Uncharacterized protein</fullName>
    </submittedName>
</protein>
<comment type="caution">
    <text evidence="2">The sequence shown here is derived from an EMBL/GenBank/DDBJ whole genome shotgun (WGS) entry which is preliminary data.</text>
</comment>
<dbReference type="AlphaFoldDB" id="A0A418AL70"/>
<evidence type="ECO:0000313" key="3">
    <source>
        <dbReference type="Proteomes" id="UP000285060"/>
    </source>
</evidence>
<keyword evidence="3" id="KW-1185">Reference proteome</keyword>